<dbReference type="AlphaFoldDB" id="A0A166UJP8"/>
<dbReference type="Pfam" id="PF01713">
    <property type="entry name" value="Smr"/>
    <property type="match status" value="1"/>
</dbReference>
<dbReference type="PANTHER" id="PTHR47417">
    <property type="entry name" value="SMR DOMAIN-CONTAINING PROTEIN YPL199C"/>
    <property type="match status" value="1"/>
</dbReference>
<dbReference type="OrthoDB" id="3231855at2759"/>
<name>A0A166UJP8_9AGAM</name>
<dbReference type="InterPro" id="IPR036063">
    <property type="entry name" value="Smr_dom_sf"/>
</dbReference>
<feature type="domain" description="Smr" evidence="1">
    <location>
        <begin position="3"/>
        <end position="77"/>
    </location>
</feature>
<dbReference type="EMBL" id="KV417488">
    <property type="protein sequence ID" value="KZP31755.1"/>
    <property type="molecule type" value="Genomic_DNA"/>
</dbReference>
<organism evidence="2">
    <name type="scientific">Athelia psychrophila</name>
    <dbReference type="NCBI Taxonomy" id="1759441"/>
    <lineage>
        <taxon>Eukaryota</taxon>
        <taxon>Fungi</taxon>
        <taxon>Dikarya</taxon>
        <taxon>Basidiomycota</taxon>
        <taxon>Agaricomycotina</taxon>
        <taxon>Agaricomycetes</taxon>
        <taxon>Agaricomycetidae</taxon>
        <taxon>Atheliales</taxon>
        <taxon>Atheliaceae</taxon>
        <taxon>Athelia</taxon>
    </lineage>
</organism>
<evidence type="ECO:0000313" key="2">
    <source>
        <dbReference type="EMBL" id="KZP31755.1"/>
    </source>
</evidence>
<feature type="non-terminal residue" evidence="2">
    <location>
        <position position="1"/>
    </location>
</feature>
<evidence type="ECO:0000259" key="1">
    <source>
        <dbReference type="PROSITE" id="PS50828"/>
    </source>
</evidence>
<dbReference type="InterPro" id="IPR002625">
    <property type="entry name" value="Smr_dom"/>
</dbReference>
<sequence>VQIDLHFLNVPDAINITEQAIFQAQMRGDAEIRFIVGKGIHSDGGAKIKPAVQRFTQMHHLFAAPDANNAGIIVVAL</sequence>
<dbReference type="SUPFAM" id="SSF160443">
    <property type="entry name" value="SMR domain-like"/>
    <property type="match status" value="1"/>
</dbReference>
<dbReference type="PROSITE" id="PS50828">
    <property type="entry name" value="SMR"/>
    <property type="match status" value="1"/>
</dbReference>
<protein>
    <recommendedName>
        <fullName evidence="1">Smr domain-containing protein</fullName>
    </recommendedName>
</protein>
<reference evidence="2" key="1">
    <citation type="journal article" date="2016" name="Mol. Biol. Evol.">
        <title>Comparative Genomics of Early-Diverging Mushroom-Forming Fungi Provides Insights into the Origins of Lignocellulose Decay Capabilities.</title>
        <authorList>
            <person name="Nagy L.G."/>
            <person name="Riley R."/>
            <person name="Tritt A."/>
            <person name="Adam C."/>
            <person name="Daum C."/>
            <person name="Floudas D."/>
            <person name="Sun H."/>
            <person name="Yadav J.S."/>
            <person name="Pangilinan J."/>
            <person name="Larsson K.H."/>
            <person name="Matsuura K."/>
            <person name="Barry K."/>
            <person name="Labutti K."/>
            <person name="Kuo R."/>
            <person name="Ohm R.A."/>
            <person name="Bhattacharya S.S."/>
            <person name="Shirouzu T."/>
            <person name="Yoshinaga Y."/>
            <person name="Martin F.M."/>
            <person name="Grigoriev I.V."/>
            <person name="Hibbett D.S."/>
        </authorList>
    </citation>
    <scope>NUCLEOTIDE SEQUENCE [LARGE SCALE GENOMIC DNA]</scope>
    <source>
        <strain evidence="2">CBS 109695</strain>
    </source>
</reference>
<dbReference type="PANTHER" id="PTHR47417:SF1">
    <property type="entry name" value="SMR DOMAIN-CONTAINING PROTEIN YPL199C"/>
    <property type="match status" value="1"/>
</dbReference>
<accession>A0A166UJP8</accession>
<dbReference type="InterPro" id="IPR053020">
    <property type="entry name" value="Smr_domain_protein"/>
</dbReference>
<dbReference type="Gene3D" id="3.30.1370.110">
    <property type="match status" value="1"/>
</dbReference>
<gene>
    <name evidence="2" type="ORF">FIBSPDRAFT_849255</name>
</gene>
<dbReference type="STRING" id="436010.A0A166UJP8"/>
<proteinExistence type="predicted"/>